<protein>
    <submittedName>
        <fullName evidence="1">Uncharacterized protein</fullName>
    </submittedName>
</protein>
<accession>A0A096AD88</accession>
<proteinExistence type="predicted"/>
<gene>
    <name evidence="1" type="ORF">HMPREF0654_12405</name>
</gene>
<name>A0A096AD88_9BACT</name>
<reference evidence="1 2" key="1">
    <citation type="submission" date="2014-07" db="EMBL/GenBank/DDBJ databases">
        <authorList>
            <person name="McCorrison J."/>
            <person name="Sanka R."/>
            <person name="Torralba M."/>
            <person name="Gillis M."/>
            <person name="Haft D.H."/>
            <person name="Methe B."/>
            <person name="Sutton G."/>
            <person name="Nelson K.E."/>
        </authorList>
    </citation>
    <scope>NUCLEOTIDE SEQUENCE [LARGE SCALE GENOMIC DNA]</scope>
    <source>
        <strain evidence="1 2">DNF00882</strain>
    </source>
</reference>
<dbReference type="Proteomes" id="UP000029538">
    <property type="component" value="Unassembled WGS sequence"/>
</dbReference>
<evidence type="ECO:0000313" key="1">
    <source>
        <dbReference type="EMBL" id="KGF45083.1"/>
    </source>
</evidence>
<dbReference type="EMBL" id="JRNR01000199">
    <property type="protein sequence ID" value="KGF45083.1"/>
    <property type="molecule type" value="Genomic_DNA"/>
</dbReference>
<dbReference type="AlphaFoldDB" id="A0A096AD88"/>
<sequence>MQVVAVVMEIVVRIVAVAVTMETVAMEVAAEEVMEIAVANNKNHLLLFIYRVAIKFDTSLQYFVVKL</sequence>
<organism evidence="1 2">
    <name type="scientific">Prevotella disiens DNF00882</name>
    <dbReference type="NCBI Taxonomy" id="1401075"/>
    <lineage>
        <taxon>Bacteria</taxon>
        <taxon>Pseudomonadati</taxon>
        <taxon>Bacteroidota</taxon>
        <taxon>Bacteroidia</taxon>
        <taxon>Bacteroidales</taxon>
        <taxon>Prevotellaceae</taxon>
        <taxon>Prevotella</taxon>
    </lineage>
</organism>
<comment type="caution">
    <text evidence="1">The sequence shown here is derived from an EMBL/GenBank/DDBJ whole genome shotgun (WGS) entry which is preliminary data.</text>
</comment>
<evidence type="ECO:0000313" key="2">
    <source>
        <dbReference type="Proteomes" id="UP000029538"/>
    </source>
</evidence>